<evidence type="ECO:0000256" key="2">
    <source>
        <dbReference type="SAM" id="MobiDB-lite"/>
    </source>
</evidence>
<sequence length="710" mass="81520">MFNPAVVKREPEESNFISYPYSLSTSFENSDVKKESSHNFASSSHDKLNDLNLQSRDFDRMVQNLEKLRNKIDNENLRKKWFEENLQWGLHPPIDCLADQKNGQWYKECLYHYKVSKPYSGWRSFEDLDSLNHYNLSSVPHFIFLSEGELTIFRLKSESSPDQNCFVKFKFCTIAYDCNCVNAFFESQLKVYLSTTEKNRGDSTVMFCIPLSCIQKLKFVSFLSFQNLLVNNCILKVVPGLHFCPSLSNIKLFSYGAMNEPLDTIIRNLDPHQTSVYHIGRSVGYFFEVLRLRSHPVVKQKIIEFMKLETFQNCEKHLDLDLSILNEELAETIIIGSKDDSSFCLFTRKEKPQSFSFENSRIKPKNKEISSIENLSLHTSDVRKIYEGESKRTYQMRTFNPDIVQVETGLLPNATPSTFSTYERDLLSGSQAKENLYDQNKTLKLWTKKDEFASIRSKIDMAISPAEMRDSNKEASQIGISLVSEKLNTVSNRPKIPCKRKDRKKGAPGLSNKSDKLKFEPESFQDLICLSSDSSSSTLSNITERLDTNISVVLSSFPRIEGLDYRPRDTFSLQSSCSSCGPPDFKSGNEPNRINKGSEVRILSVQSLSDEINQNRRFSASAETFENVEKWKKQGLLKAQSNDHPRVERAKTSKAKRINRDMVDSKLVRLGTPTFSYLNHHVVREILSGNVKERIFSAIVKLKRLDESAF</sequence>
<dbReference type="EMBL" id="JAVRJZ010000015">
    <property type="protein sequence ID" value="KAK2712840.1"/>
    <property type="molecule type" value="Genomic_DNA"/>
</dbReference>
<keyword evidence="1" id="KW-0175">Coiled coil</keyword>
<feature type="region of interest" description="Disordered" evidence="2">
    <location>
        <begin position="493"/>
        <end position="516"/>
    </location>
</feature>
<feature type="coiled-coil region" evidence="1">
    <location>
        <begin position="48"/>
        <end position="85"/>
    </location>
</feature>
<evidence type="ECO:0000313" key="3">
    <source>
        <dbReference type="EMBL" id="KAK2712842.1"/>
    </source>
</evidence>
<dbReference type="EMBL" id="JAVRJZ010000015">
    <property type="protein sequence ID" value="KAK2712841.1"/>
    <property type="molecule type" value="Genomic_DNA"/>
</dbReference>
<reference evidence="3" key="1">
    <citation type="submission" date="2023-07" db="EMBL/GenBank/DDBJ databases">
        <title>Chromosome-level genome assembly of Artemia franciscana.</title>
        <authorList>
            <person name="Jo E."/>
        </authorList>
    </citation>
    <scope>NUCLEOTIDE SEQUENCE</scope>
    <source>
        <tissue evidence="3">Whole body</tissue>
    </source>
</reference>
<evidence type="ECO:0000313" key="4">
    <source>
        <dbReference type="Proteomes" id="UP001187531"/>
    </source>
</evidence>
<name>A0AA88L1E0_ARTSF</name>
<organism evidence="3 4">
    <name type="scientific">Artemia franciscana</name>
    <name type="common">Brine shrimp</name>
    <name type="synonym">Artemia sanfranciscana</name>
    <dbReference type="NCBI Taxonomy" id="6661"/>
    <lineage>
        <taxon>Eukaryota</taxon>
        <taxon>Metazoa</taxon>
        <taxon>Ecdysozoa</taxon>
        <taxon>Arthropoda</taxon>
        <taxon>Crustacea</taxon>
        <taxon>Branchiopoda</taxon>
        <taxon>Anostraca</taxon>
        <taxon>Artemiidae</taxon>
        <taxon>Artemia</taxon>
    </lineage>
</organism>
<dbReference type="EMBL" id="JAVRJZ010000015">
    <property type="protein sequence ID" value="KAK2712842.1"/>
    <property type="molecule type" value="Genomic_DNA"/>
</dbReference>
<evidence type="ECO:0000256" key="1">
    <source>
        <dbReference type="SAM" id="Coils"/>
    </source>
</evidence>
<comment type="caution">
    <text evidence="3">The sequence shown here is derived from an EMBL/GenBank/DDBJ whole genome shotgun (WGS) entry which is preliminary data.</text>
</comment>
<dbReference type="AlphaFoldDB" id="A0AA88L1E0"/>
<feature type="compositionally biased region" description="Basic residues" evidence="2">
    <location>
        <begin position="496"/>
        <end position="506"/>
    </location>
</feature>
<dbReference type="Proteomes" id="UP001187531">
    <property type="component" value="Unassembled WGS sequence"/>
</dbReference>
<protein>
    <submittedName>
        <fullName evidence="3">Uncharacterized protein</fullName>
    </submittedName>
</protein>
<gene>
    <name evidence="3" type="ORF">QYM36_011514</name>
</gene>
<proteinExistence type="predicted"/>
<accession>A0AA88L1E0</accession>
<keyword evidence="4" id="KW-1185">Reference proteome</keyword>